<dbReference type="InterPro" id="IPR046427">
    <property type="entry name" value="Legumain_prodom_sf"/>
</dbReference>
<dbReference type="InterPro" id="IPR001096">
    <property type="entry name" value="Peptidase_C13"/>
</dbReference>
<keyword evidence="4" id="KW-1185">Reference proteome</keyword>
<keyword evidence="2" id="KW-0732">Signal</keyword>
<feature type="chain" id="PRO_5044551380" evidence="2">
    <location>
        <begin position="22"/>
        <end position="364"/>
    </location>
</feature>
<dbReference type="WBParaSite" id="HPBE_0000524101-mRNA-1">
    <property type="protein sequence ID" value="HPBE_0000524101-mRNA-1"/>
    <property type="gene ID" value="HPBE_0000524101"/>
</dbReference>
<accession>A0A183FFF4</accession>
<evidence type="ECO:0000313" key="5">
    <source>
        <dbReference type="WBParaSite" id="HPBE_0000524101-mRNA-1"/>
    </source>
</evidence>
<dbReference type="OrthoDB" id="5798836at2759"/>
<evidence type="ECO:0000313" key="4">
    <source>
        <dbReference type="Proteomes" id="UP000050761"/>
    </source>
</evidence>
<dbReference type="EMBL" id="UZAH01025436">
    <property type="protein sequence ID" value="VDO63868.1"/>
    <property type="molecule type" value="Genomic_DNA"/>
</dbReference>
<reference evidence="5" key="2">
    <citation type="submission" date="2019-09" db="UniProtKB">
        <authorList>
            <consortium name="WormBaseParasite"/>
        </authorList>
    </citation>
    <scope>IDENTIFICATION</scope>
</reference>
<dbReference type="Proteomes" id="UP000050761">
    <property type="component" value="Unassembled WGS sequence"/>
</dbReference>
<dbReference type="PANTHER" id="PTHR12000:SF42">
    <property type="entry name" value="LEGUMAIN"/>
    <property type="match status" value="1"/>
</dbReference>
<dbReference type="GO" id="GO:0005773">
    <property type="term" value="C:vacuole"/>
    <property type="evidence" value="ECO:0007669"/>
    <property type="project" value="GOC"/>
</dbReference>
<dbReference type="PANTHER" id="PTHR12000">
    <property type="entry name" value="HEMOGLOBINASE FAMILY MEMBER"/>
    <property type="match status" value="1"/>
</dbReference>
<dbReference type="Gene3D" id="1.10.132.130">
    <property type="match status" value="1"/>
</dbReference>
<gene>
    <name evidence="3" type="ORF">HPBE_LOCUS5242</name>
</gene>
<dbReference type="Pfam" id="PF01650">
    <property type="entry name" value="Peptidase_C13"/>
    <property type="match status" value="2"/>
</dbReference>
<evidence type="ECO:0000256" key="1">
    <source>
        <dbReference type="ARBA" id="ARBA00009941"/>
    </source>
</evidence>
<dbReference type="GO" id="GO:0006624">
    <property type="term" value="P:vacuolar protein processing"/>
    <property type="evidence" value="ECO:0007669"/>
    <property type="project" value="TreeGrafter"/>
</dbReference>
<dbReference type="InterPro" id="IPR048501">
    <property type="entry name" value="Legum_prodom"/>
</dbReference>
<dbReference type="GO" id="GO:0004197">
    <property type="term" value="F:cysteine-type endopeptidase activity"/>
    <property type="evidence" value="ECO:0007669"/>
    <property type="project" value="TreeGrafter"/>
</dbReference>
<feature type="signal peptide" evidence="2">
    <location>
        <begin position="1"/>
        <end position="21"/>
    </location>
</feature>
<accession>A0A3P8AHG9</accession>
<dbReference type="AlphaFoldDB" id="A0A183FFF4"/>
<comment type="similarity">
    <text evidence="1">Belongs to the peptidase C13 family.</text>
</comment>
<dbReference type="PIRSF" id="PIRSF019663">
    <property type="entry name" value="Legumain"/>
    <property type="match status" value="1"/>
</dbReference>
<protein>
    <submittedName>
        <fullName evidence="5">Legumain</fullName>
    </submittedName>
</protein>
<dbReference type="Gene3D" id="3.40.50.1460">
    <property type="match status" value="2"/>
</dbReference>
<dbReference type="PRINTS" id="PR00776">
    <property type="entry name" value="HEMOGLOBNASE"/>
</dbReference>
<name>A0A183FFF4_HELPZ</name>
<sequence length="364" mass="40612">MAFLSLFFCATICTALSPLHALEDPPRAIYALLVAGSNGFSNYRHQADVAHAYHVLVQHGVPADNIVTMMYDDVAFDPKLGSICRIRLRCINLYRHSRNPNPGELRSTPEGPDYRKGMKVDYRFDSTILVLMGGLTASNASEDSYACNCAKSICYADQFSYKWMTNSEQNNLLDLAISQQYTEVKNEVKSSTVQMFGSNTLTRDPVGYFQGTTIGSPASLADESSPLPNAINIRDVPLLLLAMKVSEVEGTAEEAGIRAQLNSMVQKRERFGELFEGLMELLRGDTQRTDSAAAEQQDKCYEALALHFDQHCFPLRNNPFAFGLLKRFRPLCVSGSQSIWSRIMERMERYCTGNPVVLQLQGVE</sequence>
<dbReference type="GO" id="GO:0051603">
    <property type="term" value="P:proteolysis involved in protein catabolic process"/>
    <property type="evidence" value="ECO:0007669"/>
    <property type="project" value="TreeGrafter"/>
</dbReference>
<dbReference type="CDD" id="cd21115">
    <property type="entry name" value="legumain_C"/>
    <property type="match status" value="1"/>
</dbReference>
<evidence type="ECO:0000313" key="3">
    <source>
        <dbReference type="EMBL" id="VDO63868.1"/>
    </source>
</evidence>
<proteinExistence type="inferred from homology"/>
<evidence type="ECO:0000256" key="2">
    <source>
        <dbReference type="SAM" id="SignalP"/>
    </source>
</evidence>
<reference evidence="3 4" key="1">
    <citation type="submission" date="2018-11" db="EMBL/GenBank/DDBJ databases">
        <authorList>
            <consortium name="Pathogen Informatics"/>
        </authorList>
    </citation>
    <scope>NUCLEOTIDE SEQUENCE [LARGE SCALE GENOMIC DNA]</scope>
</reference>
<organism evidence="4 5">
    <name type="scientific">Heligmosomoides polygyrus</name>
    <name type="common">Parasitic roundworm</name>
    <dbReference type="NCBI Taxonomy" id="6339"/>
    <lineage>
        <taxon>Eukaryota</taxon>
        <taxon>Metazoa</taxon>
        <taxon>Ecdysozoa</taxon>
        <taxon>Nematoda</taxon>
        <taxon>Chromadorea</taxon>
        <taxon>Rhabditida</taxon>
        <taxon>Rhabditina</taxon>
        <taxon>Rhabditomorpha</taxon>
        <taxon>Strongyloidea</taxon>
        <taxon>Heligmosomidae</taxon>
        <taxon>Heligmosomoides</taxon>
    </lineage>
</organism>